<dbReference type="JaponicusDB" id="SJAG_04385">
    <property type="gene designation" value="cip1"/>
</dbReference>
<feature type="domain" description="RRM" evidence="4">
    <location>
        <begin position="172"/>
        <end position="250"/>
    </location>
</feature>
<dbReference type="Proteomes" id="UP000001744">
    <property type="component" value="Unassembled WGS sequence"/>
</dbReference>
<dbReference type="InterPro" id="IPR034186">
    <property type="entry name" value="PIN4-like_RRM"/>
</dbReference>
<gene>
    <name evidence="6" type="primary">cip1</name>
    <name evidence="5" type="ORF">SJAG_04385</name>
</gene>
<feature type="compositionally biased region" description="Polar residues" evidence="3">
    <location>
        <begin position="150"/>
        <end position="167"/>
    </location>
</feature>
<dbReference type="VEuPathDB" id="FungiDB:SJAG_04385"/>
<evidence type="ECO:0000313" key="7">
    <source>
        <dbReference type="Proteomes" id="UP000001744"/>
    </source>
</evidence>
<dbReference type="GeneID" id="7050937"/>
<feature type="region of interest" description="Disordered" evidence="3">
    <location>
        <begin position="122"/>
        <end position="167"/>
    </location>
</feature>
<dbReference type="Pfam" id="PF00076">
    <property type="entry name" value="RRM_1"/>
    <property type="match status" value="1"/>
</dbReference>
<proteinExistence type="predicted"/>
<dbReference type="RefSeq" id="XP_002175495.1">
    <property type="nucleotide sequence ID" value="XM_002175459.2"/>
</dbReference>
<name>B6K6P8_SCHJY</name>
<dbReference type="PROSITE" id="PS50102">
    <property type="entry name" value="RRM"/>
    <property type="match status" value="1"/>
</dbReference>
<sequence>MDLNDDLLSWKLHGDNGRFAGNGSSAPKKANNLASLSRMQSPMQSPKLQAIGSPRVGGKKFNLLHSKWSGGLGGFGGDAPSGLGNSTPVTPLSENPPSLGDMGGSNVMSGGLTASENLASLLNSSDSNTSSLQNKLSGNEANNEGVGANPSSNTSVASTTPVPQPTEDTIPTAIVIKNIPFSLEKDSLIECFKKLGIPKPYAFNYHYDNGVFRGLAFANFYMPEEARAVVQALNGYEINGRRLRVEWKRQLPAAEREKLERGKKRVAEERRKQQQTKQYCYNFSAYGLDMNDPATLEVYTRILLFMNQRPPARELVLEAGSEDTRMLNIIRVFCLHLDLEYYAVPNGETCKLVVSSPAKHSTTTTTTSQSQPPSPRMRSISAHNPIASRFMQEHVVQGIQSAPATPPPSLELSLAQLGLDNDLAGAEDFGLFKARTKSALSEMNGNPLANVSSIWR</sequence>
<feature type="compositionally biased region" description="Polar residues" evidence="3">
    <location>
        <begin position="85"/>
        <end position="96"/>
    </location>
</feature>
<protein>
    <submittedName>
        <fullName evidence="5">RNA-binding protein Cip1</fullName>
    </submittedName>
</protein>
<evidence type="ECO:0000256" key="2">
    <source>
        <dbReference type="PROSITE-ProRule" id="PRU00176"/>
    </source>
</evidence>
<dbReference type="STRING" id="402676.B6K6P8"/>
<feature type="region of interest" description="Disordered" evidence="3">
    <location>
        <begin position="355"/>
        <end position="380"/>
    </location>
</feature>
<feature type="compositionally biased region" description="Low complexity" evidence="3">
    <location>
        <begin position="361"/>
        <end position="371"/>
    </location>
</feature>
<dbReference type="PANTHER" id="PTHR48025:SF1">
    <property type="entry name" value="RRM DOMAIN-CONTAINING PROTEIN"/>
    <property type="match status" value="1"/>
</dbReference>
<dbReference type="HOGENOM" id="CLU_600138_0_0_1"/>
<dbReference type="OMA" id="VRTNDSH"/>
<dbReference type="PANTHER" id="PTHR48025">
    <property type="entry name" value="OS02G0815200 PROTEIN"/>
    <property type="match status" value="1"/>
</dbReference>
<dbReference type="Gene3D" id="3.30.70.330">
    <property type="match status" value="1"/>
</dbReference>
<dbReference type="InterPro" id="IPR035979">
    <property type="entry name" value="RBD_domain_sf"/>
</dbReference>
<evidence type="ECO:0000256" key="3">
    <source>
        <dbReference type="SAM" id="MobiDB-lite"/>
    </source>
</evidence>
<evidence type="ECO:0000259" key="4">
    <source>
        <dbReference type="PROSITE" id="PS50102"/>
    </source>
</evidence>
<dbReference type="InterPro" id="IPR012677">
    <property type="entry name" value="Nucleotide-bd_a/b_plait_sf"/>
</dbReference>
<dbReference type="GO" id="GO:0071014">
    <property type="term" value="C:post-mRNA release spliceosomal complex"/>
    <property type="evidence" value="ECO:0007669"/>
    <property type="project" value="EnsemblFungi"/>
</dbReference>
<dbReference type="AlphaFoldDB" id="B6K6P8"/>
<dbReference type="eggNOG" id="KOG0108">
    <property type="taxonomic scope" value="Eukaryota"/>
</dbReference>
<dbReference type="InterPro" id="IPR050502">
    <property type="entry name" value="Euk_RNA-bind_prot"/>
</dbReference>
<evidence type="ECO:0000313" key="5">
    <source>
        <dbReference type="EMBL" id="EEB09202.1"/>
    </source>
</evidence>
<reference evidence="5 7" key="1">
    <citation type="journal article" date="2011" name="Science">
        <title>Comparative functional genomics of the fission yeasts.</title>
        <authorList>
            <person name="Rhind N."/>
            <person name="Chen Z."/>
            <person name="Yassour M."/>
            <person name="Thompson D.A."/>
            <person name="Haas B.J."/>
            <person name="Habib N."/>
            <person name="Wapinski I."/>
            <person name="Roy S."/>
            <person name="Lin M.F."/>
            <person name="Heiman D.I."/>
            <person name="Young S.K."/>
            <person name="Furuya K."/>
            <person name="Guo Y."/>
            <person name="Pidoux A."/>
            <person name="Chen H.M."/>
            <person name="Robbertse B."/>
            <person name="Goldberg J.M."/>
            <person name="Aoki K."/>
            <person name="Bayne E.H."/>
            <person name="Berlin A.M."/>
            <person name="Desjardins C.A."/>
            <person name="Dobbs E."/>
            <person name="Dukaj L."/>
            <person name="Fan L."/>
            <person name="FitzGerald M.G."/>
            <person name="French C."/>
            <person name="Gujja S."/>
            <person name="Hansen K."/>
            <person name="Keifenheim D."/>
            <person name="Levin J.Z."/>
            <person name="Mosher R.A."/>
            <person name="Mueller C.A."/>
            <person name="Pfiffner J."/>
            <person name="Priest M."/>
            <person name="Russ C."/>
            <person name="Smialowska A."/>
            <person name="Swoboda P."/>
            <person name="Sykes S.M."/>
            <person name="Vaughn M."/>
            <person name="Vengrova S."/>
            <person name="Yoder R."/>
            <person name="Zeng Q."/>
            <person name="Allshire R."/>
            <person name="Baulcombe D."/>
            <person name="Birren B.W."/>
            <person name="Brown W."/>
            <person name="Ekwall K."/>
            <person name="Kellis M."/>
            <person name="Leatherwood J."/>
            <person name="Levin H."/>
            <person name="Margalit H."/>
            <person name="Martienssen R."/>
            <person name="Nieduszynski C.A."/>
            <person name="Spatafora J.W."/>
            <person name="Friedman N."/>
            <person name="Dalgaard J.Z."/>
            <person name="Baumann P."/>
            <person name="Niki H."/>
            <person name="Regev A."/>
            <person name="Nusbaum C."/>
        </authorList>
    </citation>
    <scope>NUCLEOTIDE SEQUENCE [LARGE SCALE GENOMIC DNA]</scope>
    <source>
        <strain evidence="7">yFS275 / FY16936</strain>
    </source>
</reference>
<feature type="region of interest" description="Disordered" evidence="3">
    <location>
        <begin position="79"/>
        <end position="110"/>
    </location>
</feature>
<dbReference type="OrthoDB" id="434258at2759"/>
<accession>B6K6P8</accession>
<organism evidence="5 7">
    <name type="scientific">Schizosaccharomyces japonicus (strain yFS275 / FY16936)</name>
    <name type="common">Fission yeast</name>
    <dbReference type="NCBI Taxonomy" id="402676"/>
    <lineage>
        <taxon>Eukaryota</taxon>
        <taxon>Fungi</taxon>
        <taxon>Dikarya</taxon>
        <taxon>Ascomycota</taxon>
        <taxon>Taphrinomycotina</taxon>
        <taxon>Schizosaccharomycetes</taxon>
        <taxon>Schizosaccharomycetales</taxon>
        <taxon>Schizosaccharomycetaceae</taxon>
        <taxon>Schizosaccharomyces</taxon>
    </lineage>
</organism>
<evidence type="ECO:0000313" key="6">
    <source>
        <dbReference type="JaponicusDB" id="SJAG_04385"/>
    </source>
</evidence>
<keyword evidence="7" id="KW-1185">Reference proteome</keyword>
<evidence type="ECO:0000256" key="1">
    <source>
        <dbReference type="ARBA" id="ARBA00022884"/>
    </source>
</evidence>
<dbReference type="GO" id="GO:0003723">
    <property type="term" value="F:RNA binding"/>
    <property type="evidence" value="ECO:0007669"/>
    <property type="project" value="UniProtKB-UniRule"/>
</dbReference>
<dbReference type="EMBL" id="KE651167">
    <property type="protein sequence ID" value="EEB09202.1"/>
    <property type="molecule type" value="Genomic_DNA"/>
</dbReference>
<dbReference type="CDD" id="cd12253">
    <property type="entry name" value="RRM_PIN4_like"/>
    <property type="match status" value="1"/>
</dbReference>
<dbReference type="SMART" id="SM00360">
    <property type="entry name" value="RRM"/>
    <property type="match status" value="1"/>
</dbReference>
<dbReference type="GO" id="GO:0005737">
    <property type="term" value="C:cytoplasm"/>
    <property type="evidence" value="ECO:0007669"/>
    <property type="project" value="EnsemblFungi"/>
</dbReference>
<feature type="compositionally biased region" description="Low complexity" evidence="3">
    <location>
        <begin position="122"/>
        <end position="149"/>
    </location>
</feature>
<dbReference type="SUPFAM" id="SSF54928">
    <property type="entry name" value="RNA-binding domain, RBD"/>
    <property type="match status" value="1"/>
</dbReference>
<dbReference type="InterPro" id="IPR000504">
    <property type="entry name" value="RRM_dom"/>
</dbReference>
<keyword evidence="1 2" id="KW-0694">RNA-binding</keyword>